<evidence type="ECO:0000313" key="1">
    <source>
        <dbReference type="EMBL" id="KAJ8976092.1"/>
    </source>
</evidence>
<dbReference type="Proteomes" id="UP001162164">
    <property type="component" value="Unassembled WGS sequence"/>
</dbReference>
<proteinExistence type="predicted"/>
<name>A0ABQ9JDS4_9CUCU</name>
<dbReference type="EMBL" id="JAPWTJ010000726">
    <property type="protein sequence ID" value="KAJ8976092.1"/>
    <property type="molecule type" value="Genomic_DNA"/>
</dbReference>
<accession>A0ABQ9JDS4</accession>
<keyword evidence="2" id="KW-1185">Reference proteome</keyword>
<evidence type="ECO:0008006" key="3">
    <source>
        <dbReference type="Google" id="ProtNLM"/>
    </source>
</evidence>
<evidence type="ECO:0000313" key="2">
    <source>
        <dbReference type="Proteomes" id="UP001162164"/>
    </source>
</evidence>
<comment type="caution">
    <text evidence="1">The sequence shown here is derived from an EMBL/GenBank/DDBJ whole genome shotgun (WGS) entry which is preliminary data.</text>
</comment>
<protein>
    <recommendedName>
        <fullName evidence="3">THAP-type domain-containing protein</fullName>
    </recommendedName>
</protein>
<organism evidence="1 2">
    <name type="scientific">Molorchus minor</name>
    <dbReference type="NCBI Taxonomy" id="1323400"/>
    <lineage>
        <taxon>Eukaryota</taxon>
        <taxon>Metazoa</taxon>
        <taxon>Ecdysozoa</taxon>
        <taxon>Arthropoda</taxon>
        <taxon>Hexapoda</taxon>
        <taxon>Insecta</taxon>
        <taxon>Pterygota</taxon>
        <taxon>Neoptera</taxon>
        <taxon>Endopterygota</taxon>
        <taxon>Coleoptera</taxon>
        <taxon>Polyphaga</taxon>
        <taxon>Cucujiformia</taxon>
        <taxon>Chrysomeloidea</taxon>
        <taxon>Cerambycidae</taxon>
        <taxon>Lamiinae</taxon>
        <taxon>Monochamini</taxon>
        <taxon>Molorchus</taxon>
    </lineage>
</organism>
<sequence length="347" mass="40037">MSELITVSSIISKATYSCKYPSCKNSYYINIHQGHTNKKFHRFPKDPISLQAWKDSFLPKNVQLFVIFIINYANPNKPTRLNLSAIPHSPINSSLETTEIPTEISTQSYLTTVNNSVNSSVVFQPRVLFPLDNSTTKRGCKNETVMKSLCSDKEENKSSSVIINDHSYYIELPKTNSKCSKMSTDHFDKYSFLLENRKGILAKAGLSKKDLTPQEEIMYREHRNLKTLLKNERAHVNSLSNLYNEGRFEFIEESLNEVSKDFINSQLRNINKLPNGRRWTVRDKAFALSIYKRSPRLYTYFETLKSVLASIPFECGMIKPVLEHLKLQTESMDELDRCCTLILMKYP</sequence>
<gene>
    <name evidence="1" type="ORF">NQ317_011581</name>
</gene>
<reference evidence="1" key="1">
    <citation type="journal article" date="2023" name="Insect Mol. Biol.">
        <title>Genome sequencing provides insights into the evolution of gene families encoding plant cell wall-degrading enzymes in longhorned beetles.</title>
        <authorList>
            <person name="Shin N.R."/>
            <person name="Okamura Y."/>
            <person name="Kirsch R."/>
            <person name="Pauchet Y."/>
        </authorList>
    </citation>
    <scope>NUCLEOTIDE SEQUENCE</scope>
    <source>
        <strain evidence="1">MMC_N1</strain>
    </source>
</reference>